<dbReference type="GO" id="GO:0005886">
    <property type="term" value="C:plasma membrane"/>
    <property type="evidence" value="ECO:0007669"/>
    <property type="project" value="UniProtKB-SubCell"/>
</dbReference>
<dbReference type="InterPro" id="IPR026234">
    <property type="entry name" value="MRGPCRFAMILY"/>
</dbReference>
<evidence type="ECO:0000256" key="4">
    <source>
        <dbReference type="ARBA" id="ARBA00022989"/>
    </source>
</evidence>
<evidence type="ECO:0000256" key="1">
    <source>
        <dbReference type="ARBA" id="ARBA00004651"/>
    </source>
</evidence>
<sequence length="108" mass="11671">MLSSDVATLTLVLLMIITALEAQAGNAVVLWLLGFHLHRNAFSIYILNLGGANFARTADLKVVLQKALEDLSEVDGSKGTLPQETLKASGSSLVSRFRVSASVRQMWL</sequence>
<dbReference type="GO" id="GO:0004930">
    <property type="term" value="F:G protein-coupled receptor activity"/>
    <property type="evidence" value="ECO:0007669"/>
    <property type="project" value="UniProtKB-KW"/>
</dbReference>
<keyword evidence="6" id="KW-0472">Membrane</keyword>
<evidence type="ECO:0000256" key="6">
    <source>
        <dbReference type="ARBA" id="ARBA00023136"/>
    </source>
</evidence>
<reference evidence="10" key="1">
    <citation type="submission" date="2023-09" db="UniProtKB">
        <authorList>
            <consortium name="Ensembl"/>
        </authorList>
    </citation>
    <scope>IDENTIFICATION</scope>
</reference>
<comment type="subcellular location">
    <subcellularLocation>
        <location evidence="1">Cell membrane</location>
        <topology evidence="1">Multi-pass membrane protein</topology>
    </subcellularLocation>
</comment>
<dbReference type="Ensembl" id="ENSBMST00010015413.1">
    <property type="protein sequence ID" value="ENSBMSP00010013893.1"/>
    <property type="gene ID" value="ENSBMSG00010010155.1"/>
</dbReference>
<keyword evidence="2" id="KW-1003">Cell membrane</keyword>
<dbReference type="GeneTree" id="ENSGT01050000247412"/>
<evidence type="ECO:0000256" key="9">
    <source>
        <dbReference type="SAM" id="SignalP"/>
    </source>
</evidence>
<evidence type="ECO:0000256" key="5">
    <source>
        <dbReference type="ARBA" id="ARBA00023040"/>
    </source>
</evidence>
<name>A0A8C0D135_BALMU</name>
<organism evidence="10">
    <name type="scientific">Balaenoptera musculus</name>
    <name type="common">Blue whale</name>
    <dbReference type="NCBI Taxonomy" id="9771"/>
    <lineage>
        <taxon>Eukaryota</taxon>
        <taxon>Metazoa</taxon>
        <taxon>Chordata</taxon>
        <taxon>Craniata</taxon>
        <taxon>Vertebrata</taxon>
        <taxon>Euteleostomi</taxon>
        <taxon>Mammalia</taxon>
        <taxon>Eutheria</taxon>
        <taxon>Laurasiatheria</taxon>
        <taxon>Artiodactyla</taxon>
        <taxon>Whippomorpha</taxon>
        <taxon>Cetacea</taxon>
        <taxon>Mysticeti</taxon>
        <taxon>Balaenopteridae</taxon>
        <taxon>Balaenoptera</taxon>
    </lineage>
</organism>
<dbReference type="AlphaFoldDB" id="A0A8C0D135"/>
<keyword evidence="8" id="KW-0807">Transducer</keyword>
<dbReference type="PANTHER" id="PTHR11334:SF29">
    <property type="entry name" value="MAS-RELATED G-PROTEIN COUPLED RECEPTOR MEMBER X2"/>
    <property type="match status" value="1"/>
</dbReference>
<evidence type="ECO:0000256" key="2">
    <source>
        <dbReference type="ARBA" id="ARBA00022475"/>
    </source>
</evidence>
<keyword evidence="7" id="KW-0675">Receptor</keyword>
<evidence type="ECO:0000256" key="7">
    <source>
        <dbReference type="ARBA" id="ARBA00023170"/>
    </source>
</evidence>
<evidence type="ECO:0000256" key="8">
    <source>
        <dbReference type="ARBA" id="ARBA00023224"/>
    </source>
</evidence>
<keyword evidence="4" id="KW-1133">Transmembrane helix</keyword>
<feature type="chain" id="PRO_5034177100" evidence="9">
    <location>
        <begin position="23"/>
        <end position="108"/>
    </location>
</feature>
<protein>
    <submittedName>
        <fullName evidence="10">Uncharacterized protein</fullName>
    </submittedName>
</protein>
<dbReference type="PANTHER" id="PTHR11334">
    <property type="entry name" value="MAS-RELATED G-PROTEIN COUPLED RECEPTOR"/>
    <property type="match status" value="1"/>
</dbReference>
<evidence type="ECO:0000313" key="10">
    <source>
        <dbReference type="Ensembl" id="ENSBMSP00010013893.1"/>
    </source>
</evidence>
<feature type="signal peptide" evidence="9">
    <location>
        <begin position="1"/>
        <end position="22"/>
    </location>
</feature>
<keyword evidence="3" id="KW-0812">Transmembrane</keyword>
<evidence type="ECO:0000256" key="3">
    <source>
        <dbReference type="ARBA" id="ARBA00022692"/>
    </source>
</evidence>
<proteinExistence type="predicted"/>
<keyword evidence="5" id="KW-0297">G-protein coupled receptor</keyword>
<accession>A0A8C0D135</accession>
<keyword evidence="9" id="KW-0732">Signal</keyword>